<dbReference type="EMBL" id="SNRW01025502">
    <property type="protein sequence ID" value="KAA6361472.1"/>
    <property type="molecule type" value="Genomic_DNA"/>
</dbReference>
<accession>A0A5J4TU55</accession>
<dbReference type="Proteomes" id="UP000324800">
    <property type="component" value="Unassembled WGS sequence"/>
</dbReference>
<evidence type="ECO:0000313" key="1">
    <source>
        <dbReference type="EMBL" id="KAA6361472.1"/>
    </source>
</evidence>
<reference evidence="1 2" key="1">
    <citation type="submission" date="2019-03" db="EMBL/GenBank/DDBJ databases">
        <title>Single cell metagenomics reveals metabolic interactions within the superorganism composed of flagellate Streblomastix strix and complex community of Bacteroidetes bacteria on its surface.</title>
        <authorList>
            <person name="Treitli S.C."/>
            <person name="Kolisko M."/>
            <person name="Husnik F."/>
            <person name="Keeling P."/>
            <person name="Hampl V."/>
        </authorList>
    </citation>
    <scope>NUCLEOTIDE SEQUENCE [LARGE SCALE GENOMIC DNA]</scope>
    <source>
        <strain evidence="1">ST1C</strain>
    </source>
</reference>
<protein>
    <submittedName>
        <fullName evidence="1">Uncharacterized protein</fullName>
    </submittedName>
</protein>
<comment type="caution">
    <text evidence="1">The sequence shown here is derived from an EMBL/GenBank/DDBJ whole genome shotgun (WGS) entry which is preliminary data.</text>
</comment>
<proteinExistence type="predicted"/>
<name>A0A5J4TU55_9EUKA</name>
<gene>
    <name evidence="1" type="ORF">EZS28_043000</name>
</gene>
<dbReference type="AlphaFoldDB" id="A0A5J4TU55"/>
<evidence type="ECO:0000313" key="2">
    <source>
        <dbReference type="Proteomes" id="UP000324800"/>
    </source>
</evidence>
<sequence length="85" mass="9893">MTLEQKIPEAVMVSDVSPMGWRVILELYTGDTLVLHEEQNKELKHWTSNMKKMKAIFLALSRYGQIFKEQQTKAFLFKSDISTTI</sequence>
<organism evidence="1 2">
    <name type="scientific">Streblomastix strix</name>
    <dbReference type="NCBI Taxonomy" id="222440"/>
    <lineage>
        <taxon>Eukaryota</taxon>
        <taxon>Metamonada</taxon>
        <taxon>Preaxostyla</taxon>
        <taxon>Oxymonadida</taxon>
        <taxon>Streblomastigidae</taxon>
        <taxon>Streblomastix</taxon>
    </lineage>
</organism>